<dbReference type="Gene3D" id="1.20.1250.20">
    <property type="entry name" value="MFS general substrate transporter like domains"/>
    <property type="match status" value="1"/>
</dbReference>
<evidence type="ECO:0000256" key="1">
    <source>
        <dbReference type="ARBA" id="ARBA00004651"/>
    </source>
</evidence>
<keyword evidence="6 8" id="KW-1133">Transmembrane helix</keyword>
<keyword evidence="3" id="KW-0813">Transport</keyword>
<protein>
    <submittedName>
        <fullName evidence="10">DHA2 family efflux MFS transporter permease subunit</fullName>
    </submittedName>
</protein>
<evidence type="ECO:0000256" key="6">
    <source>
        <dbReference type="ARBA" id="ARBA00022989"/>
    </source>
</evidence>
<reference evidence="10 11" key="1">
    <citation type="submission" date="2020-04" db="EMBL/GenBank/DDBJ databases">
        <title>Luteolibacter sp. G-1-1-1 isolated from soil.</title>
        <authorList>
            <person name="Dahal R.H."/>
        </authorList>
    </citation>
    <scope>NUCLEOTIDE SEQUENCE [LARGE SCALE GENOMIC DNA]</scope>
    <source>
        <strain evidence="10 11">G-1-1-1</strain>
    </source>
</reference>
<evidence type="ECO:0000256" key="3">
    <source>
        <dbReference type="ARBA" id="ARBA00022448"/>
    </source>
</evidence>
<dbReference type="PANTHER" id="PTHR42718:SF9">
    <property type="entry name" value="MAJOR FACILITATOR SUPERFAMILY MULTIDRUG TRANSPORTER MFSC"/>
    <property type="match status" value="1"/>
</dbReference>
<evidence type="ECO:0000256" key="2">
    <source>
        <dbReference type="ARBA" id="ARBA00008537"/>
    </source>
</evidence>
<dbReference type="PRINTS" id="PR01036">
    <property type="entry name" value="TCRTETB"/>
</dbReference>
<dbReference type="AlphaFoldDB" id="A0A858RP50"/>
<dbReference type="Gene3D" id="1.20.1720.10">
    <property type="entry name" value="Multidrug resistance protein D"/>
    <property type="match status" value="1"/>
</dbReference>
<dbReference type="Proteomes" id="UP000501812">
    <property type="component" value="Chromosome"/>
</dbReference>
<feature type="transmembrane region" description="Helical" evidence="8">
    <location>
        <begin position="291"/>
        <end position="315"/>
    </location>
</feature>
<feature type="transmembrane region" description="Helical" evidence="8">
    <location>
        <begin position="28"/>
        <end position="50"/>
    </location>
</feature>
<dbReference type="EMBL" id="CP051774">
    <property type="protein sequence ID" value="QJE98391.1"/>
    <property type="molecule type" value="Genomic_DNA"/>
</dbReference>
<feature type="domain" description="Major facilitator superfamily (MFS) profile" evidence="9">
    <location>
        <begin position="33"/>
        <end position="530"/>
    </location>
</feature>
<accession>A0A858RP50</accession>
<proteinExistence type="inferred from homology"/>
<dbReference type="InterPro" id="IPR011701">
    <property type="entry name" value="MFS"/>
</dbReference>
<comment type="similarity">
    <text evidence="2">Belongs to the major facilitator superfamily. EmrB family.</text>
</comment>
<evidence type="ECO:0000259" key="9">
    <source>
        <dbReference type="PROSITE" id="PS50850"/>
    </source>
</evidence>
<feature type="transmembrane region" description="Helical" evidence="8">
    <location>
        <begin position="252"/>
        <end position="270"/>
    </location>
</feature>
<feature type="transmembrane region" description="Helical" evidence="8">
    <location>
        <begin position="70"/>
        <end position="92"/>
    </location>
</feature>
<feature type="transmembrane region" description="Helical" evidence="8">
    <location>
        <begin position="221"/>
        <end position="240"/>
    </location>
</feature>
<dbReference type="InterPro" id="IPR004638">
    <property type="entry name" value="EmrB-like"/>
</dbReference>
<dbReference type="NCBIfam" id="TIGR00711">
    <property type="entry name" value="efflux_EmrB"/>
    <property type="match status" value="1"/>
</dbReference>
<dbReference type="Pfam" id="PF07690">
    <property type="entry name" value="MFS_1"/>
    <property type="match status" value="1"/>
</dbReference>
<keyword evidence="4" id="KW-1003">Cell membrane</keyword>
<comment type="subcellular location">
    <subcellularLocation>
        <location evidence="1">Cell membrane</location>
        <topology evidence="1">Multi-pass membrane protein</topology>
    </subcellularLocation>
</comment>
<feature type="transmembrane region" description="Helical" evidence="8">
    <location>
        <begin position="131"/>
        <end position="149"/>
    </location>
</feature>
<feature type="transmembrane region" description="Helical" evidence="8">
    <location>
        <begin position="418"/>
        <end position="441"/>
    </location>
</feature>
<feature type="transmembrane region" description="Helical" evidence="8">
    <location>
        <begin position="384"/>
        <end position="406"/>
    </location>
</feature>
<keyword evidence="7 8" id="KW-0472">Membrane</keyword>
<feature type="transmembrane region" description="Helical" evidence="8">
    <location>
        <begin position="156"/>
        <end position="179"/>
    </location>
</feature>
<evidence type="ECO:0000256" key="5">
    <source>
        <dbReference type="ARBA" id="ARBA00022692"/>
    </source>
</evidence>
<dbReference type="SUPFAM" id="SSF103473">
    <property type="entry name" value="MFS general substrate transporter"/>
    <property type="match status" value="1"/>
</dbReference>
<dbReference type="InterPro" id="IPR020846">
    <property type="entry name" value="MFS_dom"/>
</dbReference>
<dbReference type="InterPro" id="IPR036259">
    <property type="entry name" value="MFS_trans_sf"/>
</dbReference>
<dbReference type="GO" id="GO:0022857">
    <property type="term" value="F:transmembrane transporter activity"/>
    <property type="evidence" value="ECO:0007669"/>
    <property type="project" value="InterPro"/>
</dbReference>
<feature type="transmembrane region" description="Helical" evidence="8">
    <location>
        <begin position="355"/>
        <end position="372"/>
    </location>
</feature>
<gene>
    <name evidence="10" type="ORF">HHL09_22250</name>
</gene>
<organism evidence="10 11">
    <name type="scientific">Luteolibacter luteus</name>
    <dbReference type="NCBI Taxonomy" id="2728835"/>
    <lineage>
        <taxon>Bacteria</taxon>
        <taxon>Pseudomonadati</taxon>
        <taxon>Verrucomicrobiota</taxon>
        <taxon>Verrucomicrobiia</taxon>
        <taxon>Verrucomicrobiales</taxon>
        <taxon>Verrucomicrobiaceae</taxon>
        <taxon>Luteolibacter</taxon>
    </lineage>
</organism>
<dbReference type="InterPro" id="IPR005829">
    <property type="entry name" value="Sugar_transporter_CS"/>
</dbReference>
<feature type="transmembrane region" description="Helical" evidence="8">
    <location>
        <begin position="185"/>
        <end position="209"/>
    </location>
</feature>
<keyword evidence="5 8" id="KW-0812">Transmembrane</keyword>
<dbReference type="KEGG" id="luo:HHL09_22250"/>
<sequence>MSAAAANLYGSDPGLLSPIASRLLEKGLLKWVIALAASLGAILEVIDTVITNVALPDIRGNLGATLSEAGWISTSYACANVVIIPLSAWLGHRFGRRNYFVFSLIGFTMASLLCGTANSLGMLIFARILQGLAGGGLLAKAQSIVFEAFPVKERPIAQAIFGLGVIVGPAIGPVIGGWLTDNMGWRWIFFINLPLGILAVLMCTTFMPSDRPEEINRSGKVDWTGIGLLAIGLACFQIFLEEGQQDDWFESKFILTMAVASVIGVALFIWRELTTEHPAVDLRVLRYRSMIGGSLYSAILGMGLYGIMFAVPIFVQDYLHYTALQSGLILAPGAIASAIMMALYGKIGGKVSPRVMIFFGAILTSMTGFLLMDINPDTGTKQLFWPLIVRGFGSVMMFMPLSIATLGPLAKKDIAAGAGFYSLTRQLGSSIGIALITTMLARRQAEHRSVLVERISDFRPQVGERMDLLTGAFAQHSGNTHVAHDQALGLLDRIVSGQALLLSYEDIFTYVALLFIVTLPLLFLLGGKQGKDASDAAASAH</sequence>
<dbReference type="GO" id="GO:0005886">
    <property type="term" value="C:plasma membrane"/>
    <property type="evidence" value="ECO:0007669"/>
    <property type="project" value="UniProtKB-SubCell"/>
</dbReference>
<name>A0A858RP50_9BACT</name>
<dbReference type="RefSeq" id="WP_169456877.1">
    <property type="nucleotide sequence ID" value="NZ_CP051774.1"/>
</dbReference>
<evidence type="ECO:0000256" key="8">
    <source>
        <dbReference type="SAM" id="Phobius"/>
    </source>
</evidence>
<keyword evidence="11" id="KW-1185">Reference proteome</keyword>
<dbReference type="PROSITE" id="PS00217">
    <property type="entry name" value="SUGAR_TRANSPORT_2"/>
    <property type="match status" value="1"/>
</dbReference>
<dbReference type="PANTHER" id="PTHR42718">
    <property type="entry name" value="MAJOR FACILITATOR SUPERFAMILY MULTIDRUG TRANSPORTER MFSC"/>
    <property type="match status" value="1"/>
</dbReference>
<evidence type="ECO:0000256" key="4">
    <source>
        <dbReference type="ARBA" id="ARBA00022475"/>
    </source>
</evidence>
<dbReference type="PROSITE" id="PS50850">
    <property type="entry name" value="MFS"/>
    <property type="match status" value="1"/>
</dbReference>
<feature type="transmembrane region" description="Helical" evidence="8">
    <location>
        <begin position="507"/>
        <end position="525"/>
    </location>
</feature>
<feature type="transmembrane region" description="Helical" evidence="8">
    <location>
        <begin position="99"/>
        <end position="125"/>
    </location>
</feature>
<evidence type="ECO:0000313" key="11">
    <source>
        <dbReference type="Proteomes" id="UP000501812"/>
    </source>
</evidence>
<dbReference type="CDD" id="cd17503">
    <property type="entry name" value="MFS_LmrB_MDR_like"/>
    <property type="match status" value="1"/>
</dbReference>
<evidence type="ECO:0000256" key="7">
    <source>
        <dbReference type="ARBA" id="ARBA00023136"/>
    </source>
</evidence>
<evidence type="ECO:0000313" key="10">
    <source>
        <dbReference type="EMBL" id="QJE98391.1"/>
    </source>
</evidence>
<feature type="transmembrane region" description="Helical" evidence="8">
    <location>
        <begin position="321"/>
        <end position="343"/>
    </location>
</feature>